<dbReference type="SUPFAM" id="SSF54285">
    <property type="entry name" value="MoaD/ThiS"/>
    <property type="match status" value="1"/>
</dbReference>
<dbReference type="Pfam" id="PF02597">
    <property type="entry name" value="ThiS"/>
    <property type="match status" value="1"/>
</dbReference>
<evidence type="ECO:0000256" key="3">
    <source>
        <dbReference type="ARBA" id="ARBA00023150"/>
    </source>
</evidence>
<keyword evidence="2" id="KW-0547">Nucleotide-binding</keyword>
<protein>
    <recommendedName>
        <fullName evidence="5">Molybdopterin synthase sulfur carrier subunit</fullName>
    </recommendedName>
</protein>
<dbReference type="InterPro" id="IPR003749">
    <property type="entry name" value="ThiS/MoaD-like"/>
</dbReference>
<keyword evidence="3" id="KW-0501">Molybdenum cofactor biosynthesis</keyword>
<dbReference type="GO" id="GO:1990133">
    <property type="term" value="C:molybdopterin adenylyltransferase complex"/>
    <property type="evidence" value="ECO:0007669"/>
    <property type="project" value="TreeGrafter"/>
</dbReference>
<reference evidence="6 7" key="1">
    <citation type="submission" date="2018-07" db="EMBL/GenBank/DDBJ databases">
        <title>Corallincola holothuriorum sp. nov., a new facultative anaerobe isolated from sea cucumber Apostichopus japonicus.</title>
        <authorList>
            <person name="Xia H."/>
        </authorList>
    </citation>
    <scope>NUCLEOTIDE SEQUENCE [LARGE SCALE GENOMIC DNA]</scope>
    <source>
        <strain evidence="6 7">C4</strain>
    </source>
</reference>
<evidence type="ECO:0000313" key="7">
    <source>
        <dbReference type="Proteomes" id="UP000252558"/>
    </source>
</evidence>
<dbReference type="GO" id="GO:0006777">
    <property type="term" value="P:Mo-molybdopterin cofactor biosynthetic process"/>
    <property type="evidence" value="ECO:0007669"/>
    <property type="project" value="UniProtKB-KW"/>
</dbReference>
<dbReference type="Gene3D" id="3.10.20.30">
    <property type="match status" value="1"/>
</dbReference>
<comment type="similarity">
    <text evidence="4">Belongs to the MoaD family.</text>
</comment>
<dbReference type="EMBL" id="QPID01000002">
    <property type="protein sequence ID" value="RCU51953.1"/>
    <property type="molecule type" value="Genomic_DNA"/>
</dbReference>
<dbReference type="NCBIfam" id="TIGR01682">
    <property type="entry name" value="moaD"/>
    <property type="match status" value="1"/>
</dbReference>
<dbReference type="FunFam" id="3.10.20.30:FF:000010">
    <property type="entry name" value="Molybdopterin synthase sulfur carrier subunit"/>
    <property type="match status" value="1"/>
</dbReference>
<keyword evidence="7" id="KW-1185">Reference proteome</keyword>
<name>A0A368NPX0_9GAMM</name>
<dbReference type="GO" id="GO:0000166">
    <property type="term" value="F:nucleotide binding"/>
    <property type="evidence" value="ECO:0007669"/>
    <property type="project" value="UniProtKB-KW"/>
</dbReference>
<dbReference type="AlphaFoldDB" id="A0A368NPX0"/>
<accession>A0A368NPX0</accession>
<dbReference type="InterPro" id="IPR044672">
    <property type="entry name" value="MOCS2A"/>
</dbReference>
<evidence type="ECO:0000313" key="6">
    <source>
        <dbReference type="EMBL" id="RCU51953.1"/>
    </source>
</evidence>
<sequence length="82" mass="8833">MMKVLFFASLRDALGTAEVDVSLAQGTTAEALRAQLIADHPQWQIALSQPALLLAVNQQMADWQTPLNESDEIALFPPVTGG</sequence>
<dbReference type="InterPro" id="IPR016155">
    <property type="entry name" value="Mopterin_synth/thiamin_S_b"/>
</dbReference>
<comment type="caution">
    <text evidence="6">The sequence shown here is derived from an EMBL/GenBank/DDBJ whole genome shotgun (WGS) entry which is preliminary data.</text>
</comment>
<evidence type="ECO:0000256" key="4">
    <source>
        <dbReference type="ARBA" id="ARBA00024200"/>
    </source>
</evidence>
<evidence type="ECO:0000256" key="5">
    <source>
        <dbReference type="ARBA" id="ARBA00024247"/>
    </source>
</evidence>
<gene>
    <name evidence="6" type="primary">moaD</name>
    <name evidence="6" type="ORF">DU002_04265</name>
</gene>
<dbReference type="PANTHER" id="PTHR33359:SF1">
    <property type="entry name" value="MOLYBDOPTERIN SYNTHASE SULFUR CARRIER SUBUNIT"/>
    <property type="match status" value="1"/>
</dbReference>
<dbReference type="UniPathway" id="UPA00344"/>
<proteinExistence type="inferred from homology"/>
<organism evidence="6 7">
    <name type="scientific">Corallincola holothuriorum</name>
    <dbReference type="NCBI Taxonomy" id="2282215"/>
    <lineage>
        <taxon>Bacteria</taxon>
        <taxon>Pseudomonadati</taxon>
        <taxon>Pseudomonadota</taxon>
        <taxon>Gammaproteobacteria</taxon>
        <taxon>Alteromonadales</taxon>
        <taxon>Psychromonadaceae</taxon>
        <taxon>Corallincola</taxon>
    </lineage>
</organism>
<evidence type="ECO:0000256" key="1">
    <source>
        <dbReference type="ARBA" id="ARBA00005046"/>
    </source>
</evidence>
<dbReference type="Proteomes" id="UP000252558">
    <property type="component" value="Unassembled WGS sequence"/>
</dbReference>
<evidence type="ECO:0000256" key="2">
    <source>
        <dbReference type="ARBA" id="ARBA00022741"/>
    </source>
</evidence>
<dbReference type="PANTHER" id="PTHR33359">
    <property type="entry name" value="MOLYBDOPTERIN SYNTHASE SULFUR CARRIER SUBUNIT"/>
    <property type="match status" value="1"/>
</dbReference>
<comment type="pathway">
    <text evidence="1">Cofactor biosynthesis; molybdopterin biosynthesis.</text>
</comment>
<dbReference type="OrthoDB" id="9801945at2"/>
<dbReference type="InterPro" id="IPR012675">
    <property type="entry name" value="Beta-grasp_dom_sf"/>
</dbReference>
<dbReference type="CDD" id="cd00754">
    <property type="entry name" value="Ubl_MoaD"/>
    <property type="match status" value="1"/>
</dbReference>